<dbReference type="PANTHER" id="PTHR46832">
    <property type="entry name" value="5'-METHYLTHIOADENOSINE/S-ADENOSYLHOMOCYSTEINE NUCLEOSIDASE"/>
    <property type="match status" value="1"/>
</dbReference>
<evidence type="ECO:0000256" key="2">
    <source>
        <dbReference type="ARBA" id="ARBA00011974"/>
    </source>
</evidence>
<dbReference type="InterPro" id="IPR010049">
    <property type="entry name" value="MTA_SAH_Nsdase"/>
</dbReference>
<dbReference type="GO" id="GO:0008782">
    <property type="term" value="F:adenosylhomocysteine nucleosidase activity"/>
    <property type="evidence" value="ECO:0007669"/>
    <property type="project" value="UniProtKB-EC"/>
</dbReference>
<keyword evidence="8" id="KW-1185">Reference proteome</keyword>
<dbReference type="NCBIfam" id="TIGR01704">
    <property type="entry name" value="MTA_SAH-Nsdase"/>
    <property type="match status" value="1"/>
</dbReference>
<dbReference type="GO" id="GO:0019284">
    <property type="term" value="P:L-methionine salvage from S-adenosylmethionine"/>
    <property type="evidence" value="ECO:0007669"/>
    <property type="project" value="TreeGrafter"/>
</dbReference>
<dbReference type="STRING" id="1121895.GCA_000378485_00437"/>
<dbReference type="AlphaFoldDB" id="A0A0A2MJP3"/>
<gene>
    <name evidence="7" type="ORF">Q765_01155</name>
</gene>
<keyword evidence="4" id="KW-0378">Hydrolase</keyword>
<keyword evidence="3" id="KW-0028">Amino-acid biosynthesis</keyword>
<dbReference type="Gene3D" id="3.40.50.1580">
    <property type="entry name" value="Nucleoside phosphorylase domain"/>
    <property type="match status" value="1"/>
</dbReference>
<dbReference type="PANTHER" id="PTHR46832:SF1">
    <property type="entry name" value="5'-METHYLTHIOADENOSINE_S-ADENOSYLHOMOCYSTEINE NUCLEOSIDASE"/>
    <property type="match status" value="1"/>
</dbReference>
<dbReference type="GO" id="GO:0009164">
    <property type="term" value="P:nucleoside catabolic process"/>
    <property type="evidence" value="ECO:0007669"/>
    <property type="project" value="InterPro"/>
</dbReference>
<dbReference type="RefSeq" id="WP_026299833.1">
    <property type="nucleotide sequence ID" value="NZ_JRLX01000001.1"/>
</dbReference>
<dbReference type="GO" id="GO:0019509">
    <property type="term" value="P:L-methionine salvage from methylthioadenosine"/>
    <property type="evidence" value="ECO:0007669"/>
    <property type="project" value="UniProtKB-UniPathway"/>
</dbReference>
<dbReference type="Proteomes" id="UP000030152">
    <property type="component" value="Unassembled WGS sequence"/>
</dbReference>
<dbReference type="CDD" id="cd09008">
    <property type="entry name" value="MTAN"/>
    <property type="match status" value="1"/>
</dbReference>
<protein>
    <recommendedName>
        <fullName evidence="2">adenosylhomocysteine nucleosidase</fullName>
        <ecNumber evidence="2">3.2.2.9</ecNumber>
    </recommendedName>
</protein>
<reference evidence="7 8" key="1">
    <citation type="submission" date="2013-09" db="EMBL/GenBank/DDBJ databases">
        <authorList>
            <person name="Zeng Z."/>
            <person name="Chen C."/>
        </authorList>
    </citation>
    <scope>NUCLEOTIDE SEQUENCE [LARGE SCALE GENOMIC DNA]</scope>
    <source>
        <strain evidence="7 8">WB 3.3-2</strain>
    </source>
</reference>
<evidence type="ECO:0000259" key="6">
    <source>
        <dbReference type="Pfam" id="PF01048"/>
    </source>
</evidence>
<dbReference type="InterPro" id="IPR000845">
    <property type="entry name" value="Nucleoside_phosphorylase_d"/>
</dbReference>
<dbReference type="NCBIfam" id="NF004079">
    <property type="entry name" value="PRK05584.1"/>
    <property type="match status" value="1"/>
</dbReference>
<evidence type="ECO:0000313" key="7">
    <source>
        <dbReference type="EMBL" id="KGO88545.1"/>
    </source>
</evidence>
<accession>A0A0A2MJP3</accession>
<dbReference type="GO" id="GO:0008930">
    <property type="term" value="F:methylthioadenosine nucleosidase activity"/>
    <property type="evidence" value="ECO:0007669"/>
    <property type="project" value="InterPro"/>
</dbReference>
<keyword evidence="5" id="KW-0486">Methionine biosynthesis</keyword>
<evidence type="ECO:0000256" key="4">
    <source>
        <dbReference type="ARBA" id="ARBA00022801"/>
    </source>
</evidence>
<organism evidence="7 8">
    <name type="scientific">Flavobacterium rivuli WB 3.3-2 = DSM 21788</name>
    <dbReference type="NCBI Taxonomy" id="1121895"/>
    <lineage>
        <taxon>Bacteria</taxon>
        <taxon>Pseudomonadati</taxon>
        <taxon>Bacteroidota</taxon>
        <taxon>Flavobacteriia</taxon>
        <taxon>Flavobacteriales</taxon>
        <taxon>Flavobacteriaceae</taxon>
        <taxon>Flavobacterium</taxon>
    </lineage>
</organism>
<evidence type="ECO:0000256" key="1">
    <source>
        <dbReference type="ARBA" id="ARBA00004945"/>
    </source>
</evidence>
<evidence type="ECO:0000256" key="5">
    <source>
        <dbReference type="ARBA" id="ARBA00023167"/>
    </source>
</evidence>
<dbReference type="SUPFAM" id="SSF53167">
    <property type="entry name" value="Purine and uridine phosphorylases"/>
    <property type="match status" value="1"/>
</dbReference>
<dbReference type="OrthoDB" id="9792278at2"/>
<dbReference type="UniPathway" id="UPA00904">
    <property type="reaction ID" value="UER00871"/>
</dbReference>
<feature type="domain" description="Nucleoside phosphorylase" evidence="6">
    <location>
        <begin position="5"/>
        <end position="241"/>
    </location>
</feature>
<sequence length="255" mass="27680">MSKITIGIMAAMPEEIAGVTALLDNPQSTTIGRRIYTTGTIKGIDTVVVFSRWGKVAAAATVSALIHHFNITQLIFTGVAGAISASLQIGDIVLANRLIQHDMDARPLMPQFEIPLLGKTYFEIDNSQLSIAQQAITPLLENDTLINLIGTEVLTTFGITQPKLLTGDIASGDKFFANNSDKENLLTLLPDVLCVEMEGAAVAQVCYEYDIPFTIIRTISDSADDNSHIDFPAFIKEVSSKYSVAIIKQIYKSMP</sequence>
<proteinExistence type="predicted"/>
<comment type="caution">
    <text evidence="7">The sequence shown here is derived from an EMBL/GenBank/DDBJ whole genome shotgun (WGS) entry which is preliminary data.</text>
</comment>
<dbReference type="Pfam" id="PF01048">
    <property type="entry name" value="PNP_UDP_1"/>
    <property type="match status" value="1"/>
</dbReference>
<dbReference type="EC" id="3.2.2.9" evidence="2"/>
<comment type="pathway">
    <text evidence="1">Amino-acid biosynthesis; L-methionine biosynthesis via salvage pathway; S-methyl-5-thio-alpha-D-ribose 1-phosphate from S-methyl-5'-thioadenosine (hydrolase route): step 1/2.</text>
</comment>
<dbReference type="GO" id="GO:0005829">
    <property type="term" value="C:cytosol"/>
    <property type="evidence" value="ECO:0007669"/>
    <property type="project" value="TreeGrafter"/>
</dbReference>
<dbReference type="eggNOG" id="COG0775">
    <property type="taxonomic scope" value="Bacteria"/>
</dbReference>
<dbReference type="EMBL" id="JRLX01000001">
    <property type="protein sequence ID" value="KGO88545.1"/>
    <property type="molecule type" value="Genomic_DNA"/>
</dbReference>
<evidence type="ECO:0000313" key="8">
    <source>
        <dbReference type="Proteomes" id="UP000030152"/>
    </source>
</evidence>
<name>A0A0A2MJP3_9FLAO</name>
<dbReference type="InterPro" id="IPR035994">
    <property type="entry name" value="Nucleoside_phosphorylase_sf"/>
</dbReference>
<evidence type="ECO:0000256" key="3">
    <source>
        <dbReference type="ARBA" id="ARBA00022605"/>
    </source>
</evidence>